<evidence type="ECO:0000313" key="10">
    <source>
        <dbReference type="EMBL" id="AQY22916.1"/>
    </source>
</evidence>
<dbReference type="GO" id="GO:0000162">
    <property type="term" value="P:L-tryptophan biosynthetic process"/>
    <property type="evidence" value="ECO:0007669"/>
    <property type="project" value="UniProtKB-UniPathway"/>
</dbReference>
<dbReference type="InterPro" id="IPR001468">
    <property type="entry name" value="Indole-3-GlycerolPSynthase_CS"/>
</dbReference>
<dbReference type="PANTHER" id="PTHR22854:SF2">
    <property type="entry name" value="INDOLE-3-GLYCEROL-PHOSPHATE SYNTHASE"/>
    <property type="match status" value="1"/>
</dbReference>
<dbReference type="CDD" id="cd00331">
    <property type="entry name" value="IGPS"/>
    <property type="match status" value="1"/>
</dbReference>
<evidence type="ECO:0000313" key="11">
    <source>
        <dbReference type="Proteomes" id="UP000189883"/>
    </source>
</evidence>
<dbReference type="InterPro" id="IPR011060">
    <property type="entry name" value="RibuloseP-bd_barrel"/>
</dbReference>
<evidence type="ECO:0000256" key="4">
    <source>
        <dbReference type="ARBA" id="ARBA00022605"/>
    </source>
</evidence>
<evidence type="ECO:0000256" key="6">
    <source>
        <dbReference type="ARBA" id="ARBA00022822"/>
    </source>
</evidence>
<evidence type="ECO:0000256" key="5">
    <source>
        <dbReference type="ARBA" id="ARBA00022793"/>
    </source>
</evidence>
<keyword evidence="7" id="KW-0057">Aromatic amino acid biosynthesis</keyword>
<keyword evidence="8" id="KW-0456">Lyase</keyword>
<comment type="catalytic activity">
    <reaction evidence="1">
        <text>1-(2-carboxyphenylamino)-1-deoxy-D-ribulose 5-phosphate + H(+) = (1S,2R)-1-C-(indol-3-yl)glycerol 3-phosphate + CO2 + H2O</text>
        <dbReference type="Rhea" id="RHEA:23476"/>
        <dbReference type="ChEBI" id="CHEBI:15377"/>
        <dbReference type="ChEBI" id="CHEBI:15378"/>
        <dbReference type="ChEBI" id="CHEBI:16526"/>
        <dbReference type="ChEBI" id="CHEBI:58613"/>
        <dbReference type="ChEBI" id="CHEBI:58866"/>
        <dbReference type="EC" id="4.1.1.48"/>
    </reaction>
</comment>
<dbReference type="EMBL" id="CP011859">
    <property type="protein sequence ID" value="AQY22916.1"/>
    <property type="molecule type" value="Genomic_DNA"/>
</dbReference>
<dbReference type="GO" id="GO:0004640">
    <property type="term" value="F:phosphoribosylanthranilate isomerase activity"/>
    <property type="evidence" value="ECO:0007669"/>
    <property type="project" value="TreeGrafter"/>
</dbReference>
<dbReference type="Pfam" id="PF00218">
    <property type="entry name" value="IGPS"/>
    <property type="match status" value="1"/>
</dbReference>
<dbReference type="Gene3D" id="3.20.20.70">
    <property type="entry name" value="Aldolase class I"/>
    <property type="match status" value="1"/>
</dbReference>
<sequence>MTILDKIVDCKLDEIQQAKKQTPLEKLKDTPFFHQPTRGFIESLKSNPYRIIAEFKRKSPSKNNINIEAKIQEVLPLYKEYGAACVSVLTDTTFFGGSLTDLEEANAYDIPLLRKDFIVDDYQIYQAKAHGADCILLIANILSKSQIEDLTDTAHHLGLDVLLEFYSGEDFDKYYSKLKMVGINNRNLNTFEVDYEHAIRMRNQLPEGTLSVAESAIYSPEIYKKLKNNGFDAFLMGEYFMKQDHIGMALQSFIEEIK</sequence>
<comment type="pathway">
    <text evidence="2">Amino-acid biosynthesis; L-tryptophan biosynthesis; L-tryptophan from chorismate: step 4/5.</text>
</comment>
<dbReference type="Proteomes" id="UP000189883">
    <property type="component" value="Chromosome"/>
</dbReference>
<protein>
    <recommendedName>
        <fullName evidence="3">indole-3-glycerol-phosphate synthase</fullName>
        <ecNumber evidence="3">4.1.1.48</ecNumber>
    </recommendedName>
</protein>
<dbReference type="InterPro" id="IPR013798">
    <property type="entry name" value="Indole-3-glycerol_P_synth_dom"/>
</dbReference>
<dbReference type="UniPathway" id="UPA00035">
    <property type="reaction ID" value="UER00043"/>
</dbReference>
<evidence type="ECO:0000256" key="8">
    <source>
        <dbReference type="ARBA" id="ARBA00023239"/>
    </source>
</evidence>
<keyword evidence="6" id="KW-0822">Tryptophan biosynthesis</keyword>
<dbReference type="InterPro" id="IPR013785">
    <property type="entry name" value="Aldolase_TIM"/>
</dbReference>
<evidence type="ECO:0000256" key="1">
    <source>
        <dbReference type="ARBA" id="ARBA00001633"/>
    </source>
</evidence>
<evidence type="ECO:0000256" key="2">
    <source>
        <dbReference type="ARBA" id="ARBA00004696"/>
    </source>
</evidence>
<accession>A0A1S7DUX7</accession>
<reference evidence="10 11" key="1">
    <citation type="submission" date="2015-06" db="EMBL/GenBank/DDBJ databases">
        <title>R. anatipestifer strain HXb2 is the most virulent strain so far, and the genome sequence would help us uncover the pathogenesis.</title>
        <authorList>
            <person name="Hu Q."/>
            <person name="Qi J."/>
            <person name="Bo H."/>
            <person name="Liu G."/>
            <person name="Tao M."/>
            <person name="Ding Y."/>
            <person name="Xue Y."/>
        </authorList>
    </citation>
    <scope>NUCLEOTIDE SEQUENCE [LARGE SCALE GENOMIC DNA]</scope>
    <source>
        <strain evidence="10 11">HXb2</strain>
    </source>
</reference>
<keyword evidence="4" id="KW-0028">Amino-acid biosynthesis</keyword>
<dbReference type="PANTHER" id="PTHR22854">
    <property type="entry name" value="TRYPTOPHAN BIOSYNTHESIS PROTEIN"/>
    <property type="match status" value="1"/>
</dbReference>
<feature type="domain" description="Indole-3-glycerol phosphate synthase" evidence="9">
    <location>
        <begin position="4"/>
        <end position="250"/>
    </location>
</feature>
<dbReference type="GO" id="GO:0004425">
    <property type="term" value="F:indole-3-glycerol-phosphate synthase activity"/>
    <property type="evidence" value="ECO:0007669"/>
    <property type="project" value="UniProtKB-EC"/>
</dbReference>
<evidence type="ECO:0000256" key="3">
    <source>
        <dbReference type="ARBA" id="ARBA00012362"/>
    </source>
</evidence>
<keyword evidence="5" id="KW-0210">Decarboxylase</keyword>
<dbReference type="RefSeq" id="WP_079208076.1">
    <property type="nucleotide sequence ID" value="NZ_CP011859.1"/>
</dbReference>
<dbReference type="SUPFAM" id="SSF51366">
    <property type="entry name" value="Ribulose-phoshate binding barrel"/>
    <property type="match status" value="1"/>
</dbReference>
<gene>
    <name evidence="10" type="primary">trpC</name>
    <name evidence="10" type="ORF">AB406_1975</name>
</gene>
<proteinExistence type="predicted"/>
<evidence type="ECO:0000259" key="9">
    <source>
        <dbReference type="Pfam" id="PF00218"/>
    </source>
</evidence>
<dbReference type="FunFam" id="3.20.20.70:FF:000024">
    <property type="entry name" value="Indole-3-glycerol phosphate synthase"/>
    <property type="match status" value="1"/>
</dbReference>
<organism evidence="10 11">
    <name type="scientific">Riemerella anatipestifer</name>
    <name type="common">Moraxella anatipestifer</name>
    <dbReference type="NCBI Taxonomy" id="34085"/>
    <lineage>
        <taxon>Bacteria</taxon>
        <taxon>Pseudomonadati</taxon>
        <taxon>Bacteroidota</taxon>
        <taxon>Flavobacteriia</taxon>
        <taxon>Flavobacteriales</taxon>
        <taxon>Weeksellaceae</taxon>
        <taxon>Riemerella</taxon>
    </lineage>
</organism>
<evidence type="ECO:0000256" key="7">
    <source>
        <dbReference type="ARBA" id="ARBA00023141"/>
    </source>
</evidence>
<dbReference type="InterPro" id="IPR045186">
    <property type="entry name" value="Indole-3-glycerol_P_synth"/>
</dbReference>
<name>A0A1S7DUX7_RIEAN</name>
<dbReference type="AlphaFoldDB" id="A0A1S7DUX7"/>
<dbReference type="NCBIfam" id="NF001377">
    <property type="entry name" value="PRK00278.2-4"/>
    <property type="match status" value="1"/>
</dbReference>
<dbReference type="PROSITE" id="PS00614">
    <property type="entry name" value="IGPS"/>
    <property type="match status" value="1"/>
</dbReference>
<dbReference type="EC" id="4.1.1.48" evidence="3"/>